<dbReference type="InterPro" id="IPR041415">
    <property type="entry name" value="BclA_C"/>
</dbReference>
<keyword evidence="8" id="KW-1185">Reference proteome</keyword>
<comment type="caution">
    <text evidence="7">The sequence shown here is derived from an EMBL/GenBank/DDBJ whole genome shotgun (WGS) entry which is preliminary data.</text>
</comment>
<sequence length="441" mass="43771">MPSVILSPIADAYISLLNPNTNFGFSSLLFTGRFVQPNDLFRSLLKFDLTNAVPPGNTIISASLNLFVSRKDLPDAVLSPQTVSVFTNASDFSEATVTWNNAPAINPTIYSKNVTDANVGNYIGIDITNVVIDWINNPATNFGVTLTGIENVIGTIIGYFSKEWAVETQRPFISIEFSSGGTGSTGATGPTGPTGDTGVTGPTGDTGVTGPTGDTGVTGPTGDTGVTGPTGDTGVTGPTGDTGVTGPTGDTGVTGPTGDTGVTGPTGDTGVTGPTGDTGVTGPTGDIGVTGPTGDTGVTGPTGDTGAGLAADGYVYELATIADSTVVGGADVPFSNNGPLSGIIHTPSSTVVTVVSAGVYEINYGISITAGVGSQIAIAVNGTVDPSTPITALVATGELFGSAILTLAAGDVITLRNNSATPLVMTLAPGVGSQMTIKKLD</sequence>
<comment type="subcellular location">
    <subcellularLocation>
        <location evidence="1">Secreted</location>
    </subcellularLocation>
</comment>
<dbReference type="GO" id="GO:0030198">
    <property type="term" value="P:extracellular matrix organization"/>
    <property type="evidence" value="ECO:0007669"/>
    <property type="project" value="TreeGrafter"/>
</dbReference>
<keyword evidence="2" id="KW-0964">Secreted</keyword>
<dbReference type="AlphaFoldDB" id="A0A1V4I6X5"/>
<dbReference type="Pfam" id="PF18573">
    <property type="entry name" value="BclA_C"/>
    <property type="match status" value="1"/>
</dbReference>
<proteinExistence type="predicted"/>
<evidence type="ECO:0000256" key="4">
    <source>
        <dbReference type="SAM" id="MobiDB-lite"/>
    </source>
</evidence>
<dbReference type="RefSeq" id="WP_079442307.1">
    <property type="nucleotide sequence ID" value="NZ_MZGT01000126.1"/>
</dbReference>
<keyword evidence="7" id="KW-0176">Collagen</keyword>
<evidence type="ECO:0000313" key="8">
    <source>
        <dbReference type="Proteomes" id="UP000191056"/>
    </source>
</evidence>
<evidence type="ECO:0000259" key="5">
    <source>
        <dbReference type="Pfam" id="PF18573"/>
    </source>
</evidence>
<gene>
    <name evidence="7" type="ORF">CLCHR_46870</name>
</gene>
<dbReference type="InterPro" id="IPR055372">
    <property type="entry name" value="CBM96"/>
</dbReference>
<evidence type="ECO:0000256" key="2">
    <source>
        <dbReference type="ARBA" id="ARBA00022525"/>
    </source>
</evidence>
<evidence type="ECO:0000256" key="1">
    <source>
        <dbReference type="ARBA" id="ARBA00004613"/>
    </source>
</evidence>
<dbReference type="Pfam" id="PF01391">
    <property type="entry name" value="Collagen"/>
    <property type="match status" value="1"/>
</dbReference>
<feature type="domain" description="BclA C-terminal" evidence="5">
    <location>
        <begin position="326"/>
        <end position="440"/>
    </location>
</feature>
<dbReference type="PANTHER" id="PTHR24023:SF1095">
    <property type="entry name" value="EGF-LIKE DOMAIN-CONTAINING PROTEIN"/>
    <property type="match status" value="1"/>
</dbReference>
<name>A0A1V4I6X5_9CLOT</name>
<dbReference type="Gene3D" id="2.60.120.970">
    <property type="match status" value="1"/>
</dbReference>
<dbReference type="GO" id="GO:0031012">
    <property type="term" value="C:extracellular matrix"/>
    <property type="evidence" value="ECO:0007669"/>
    <property type="project" value="TreeGrafter"/>
</dbReference>
<organism evidence="7 8">
    <name type="scientific">Clostridium chromiireducens</name>
    <dbReference type="NCBI Taxonomy" id="225345"/>
    <lineage>
        <taxon>Bacteria</taxon>
        <taxon>Bacillati</taxon>
        <taxon>Bacillota</taxon>
        <taxon>Clostridia</taxon>
        <taxon>Eubacteriales</taxon>
        <taxon>Clostridiaceae</taxon>
        <taxon>Clostridium</taxon>
    </lineage>
</organism>
<dbReference type="Pfam" id="PF24517">
    <property type="entry name" value="CBM96"/>
    <property type="match status" value="1"/>
</dbReference>
<dbReference type="STRING" id="225345.CLCHR_46870"/>
<dbReference type="Proteomes" id="UP000191056">
    <property type="component" value="Unassembled WGS sequence"/>
</dbReference>
<dbReference type="NCBIfam" id="NF033679">
    <property type="entry name" value="DNRLRE_dom"/>
    <property type="match status" value="1"/>
</dbReference>
<dbReference type="InterPro" id="IPR008160">
    <property type="entry name" value="Collagen"/>
</dbReference>
<evidence type="ECO:0000313" key="7">
    <source>
        <dbReference type="EMBL" id="OPJ55355.1"/>
    </source>
</evidence>
<dbReference type="EMBL" id="MZGT01000126">
    <property type="protein sequence ID" value="OPJ55355.1"/>
    <property type="molecule type" value="Genomic_DNA"/>
</dbReference>
<dbReference type="InterPro" id="IPR008983">
    <property type="entry name" value="Tumour_necrosis_fac-like_dom"/>
</dbReference>
<feature type="compositionally biased region" description="Low complexity" evidence="4">
    <location>
        <begin position="187"/>
        <end position="304"/>
    </location>
</feature>
<dbReference type="GO" id="GO:0030020">
    <property type="term" value="F:extracellular matrix structural constituent conferring tensile strength"/>
    <property type="evidence" value="ECO:0007669"/>
    <property type="project" value="TreeGrafter"/>
</dbReference>
<keyword evidence="3" id="KW-0732">Signal</keyword>
<evidence type="ECO:0000256" key="3">
    <source>
        <dbReference type="ARBA" id="ARBA00022729"/>
    </source>
</evidence>
<dbReference type="OrthoDB" id="1730265at2"/>
<dbReference type="GO" id="GO:0005615">
    <property type="term" value="C:extracellular space"/>
    <property type="evidence" value="ECO:0007669"/>
    <property type="project" value="TreeGrafter"/>
</dbReference>
<dbReference type="InterPro" id="IPR050149">
    <property type="entry name" value="Collagen_superfamily"/>
</dbReference>
<dbReference type="Gene3D" id="2.60.120.40">
    <property type="match status" value="1"/>
</dbReference>
<feature type="domain" description="Carbohydrate-binding module family 96" evidence="6">
    <location>
        <begin position="6"/>
        <end position="165"/>
    </location>
</feature>
<feature type="region of interest" description="Disordered" evidence="4">
    <location>
        <begin position="177"/>
        <end position="304"/>
    </location>
</feature>
<evidence type="ECO:0000259" key="6">
    <source>
        <dbReference type="Pfam" id="PF24517"/>
    </source>
</evidence>
<reference evidence="7 8" key="1">
    <citation type="submission" date="2017-03" db="EMBL/GenBank/DDBJ databases">
        <title>Genome sequence of Clostridium chromiireducens DSM 23318.</title>
        <authorList>
            <person name="Poehlein A."/>
            <person name="Daniel R."/>
        </authorList>
    </citation>
    <scope>NUCLEOTIDE SEQUENCE [LARGE SCALE GENOMIC DNA]</scope>
    <source>
        <strain evidence="7 8">DSM 23318</strain>
    </source>
</reference>
<dbReference type="PANTHER" id="PTHR24023">
    <property type="entry name" value="COLLAGEN ALPHA"/>
    <property type="match status" value="1"/>
</dbReference>
<accession>A0A1V4I6X5</accession>
<protein>
    <submittedName>
        <fullName evidence="7">Collagen triple helix repeat</fullName>
    </submittedName>
</protein>